<comment type="caution">
    <text evidence="1">The sequence shown here is derived from an EMBL/GenBank/DDBJ whole genome shotgun (WGS) entry which is preliminary data.</text>
</comment>
<gene>
    <name evidence="1" type="ORF">PoB_001060100</name>
</gene>
<name>A0AAV3YA12_9GAST</name>
<accession>A0AAV3YA12</accession>
<dbReference type="EMBL" id="BLXT01001278">
    <property type="protein sequence ID" value="GFN84095.1"/>
    <property type="molecule type" value="Genomic_DNA"/>
</dbReference>
<protein>
    <submittedName>
        <fullName evidence="1">Uncharacterized protein</fullName>
    </submittedName>
</protein>
<sequence length="82" mass="9788">MRITSHSCFMIAMCVIFRHGEYGQCNMAAQELGSPTIILQVWLKTFFNKRGDEQRFEIWMQAAQRLGDHQEIEWLYHRNPIE</sequence>
<dbReference type="AlphaFoldDB" id="A0AAV3YA12"/>
<reference evidence="1 2" key="1">
    <citation type="journal article" date="2021" name="Elife">
        <title>Chloroplast acquisition without the gene transfer in kleptoplastic sea slugs, Plakobranchus ocellatus.</title>
        <authorList>
            <person name="Maeda T."/>
            <person name="Takahashi S."/>
            <person name="Yoshida T."/>
            <person name="Shimamura S."/>
            <person name="Takaki Y."/>
            <person name="Nagai Y."/>
            <person name="Toyoda A."/>
            <person name="Suzuki Y."/>
            <person name="Arimoto A."/>
            <person name="Ishii H."/>
            <person name="Satoh N."/>
            <person name="Nishiyama T."/>
            <person name="Hasebe M."/>
            <person name="Maruyama T."/>
            <person name="Minagawa J."/>
            <person name="Obokata J."/>
            <person name="Shigenobu S."/>
        </authorList>
    </citation>
    <scope>NUCLEOTIDE SEQUENCE [LARGE SCALE GENOMIC DNA]</scope>
</reference>
<organism evidence="1 2">
    <name type="scientific">Plakobranchus ocellatus</name>
    <dbReference type="NCBI Taxonomy" id="259542"/>
    <lineage>
        <taxon>Eukaryota</taxon>
        <taxon>Metazoa</taxon>
        <taxon>Spiralia</taxon>
        <taxon>Lophotrochozoa</taxon>
        <taxon>Mollusca</taxon>
        <taxon>Gastropoda</taxon>
        <taxon>Heterobranchia</taxon>
        <taxon>Euthyneura</taxon>
        <taxon>Panpulmonata</taxon>
        <taxon>Sacoglossa</taxon>
        <taxon>Placobranchoidea</taxon>
        <taxon>Plakobranchidae</taxon>
        <taxon>Plakobranchus</taxon>
    </lineage>
</organism>
<evidence type="ECO:0000313" key="2">
    <source>
        <dbReference type="Proteomes" id="UP000735302"/>
    </source>
</evidence>
<evidence type="ECO:0000313" key="1">
    <source>
        <dbReference type="EMBL" id="GFN84095.1"/>
    </source>
</evidence>
<proteinExistence type="predicted"/>
<keyword evidence="2" id="KW-1185">Reference proteome</keyword>
<dbReference type="Proteomes" id="UP000735302">
    <property type="component" value="Unassembled WGS sequence"/>
</dbReference>